<reference evidence="2 3" key="1">
    <citation type="submission" date="2023-06" db="EMBL/GenBank/DDBJ databases">
        <title>Aquibacillus rhizosphaerae LR5S19.</title>
        <authorList>
            <person name="Sun J.-Q."/>
        </authorList>
    </citation>
    <scope>NUCLEOTIDE SEQUENCE [LARGE SCALE GENOMIC DNA]</scope>
    <source>
        <strain evidence="2 3">LR5S19</strain>
    </source>
</reference>
<dbReference type="Proteomes" id="UP001235343">
    <property type="component" value="Unassembled WGS sequence"/>
</dbReference>
<proteinExistence type="predicted"/>
<evidence type="ECO:0000256" key="1">
    <source>
        <dbReference type="SAM" id="MobiDB-lite"/>
    </source>
</evidence>
<evidence type="ECO:0000313" key="3">
    <source>
        <dbReference type="Proteomes" id="UP001235343"/>
    </source>
</evidence>
<accession>A0ABT7LBK3</accession>
<evidence type="ECO:0000313" key="2">
    <source>
        <dbReference type="EMBL" id="MDL4843257.1"/>
    </source>
</evidence>
<dbReference type="EMBL" id="JASTZU010000063">
    <property type="protein sequence ID" value="MDL4843257.1"/>
    <property type="molecule type" value="Genomic_DNA"/>
</dbReference>
<keyword evidence="3" id="KW-1185">Reference proteome</keyword>
<evidence type="ECO:0008006" key="4">
    <source>
        <dbReference type="Google" id="ProtNLM"/>
    </source>
</evidence>
<name>A0ABT7LBK3_9BACI</name>
<comment type="caution">
    <text evidence="2">The sequence shown here is derived from an EMBL/GenBank/DDBJ whole genome shotgun (WGS) entry which is preliminary data.</text>
</comment>
<dbReference type="RefSeq" id="WP_285934552.1">
    <property type="nucleotide sequence ID" value="NZ_JASTZU010000063.1"/>
</dbReference>
<organism evidence="2 3">
    <name type="scientific">Aquibacillus rhizosphaerae</name>
    <dbReference type="NCBI Taxonomy" id="3051431"/>
    <lineage>
        <taxon>Bacteria</taxon>
        <taxon>Bacillati</taxon>
        <taxon>Bacillota</taxon>
        <taxon>Bacilli</taxon>
        <taxon>Bacillales</taxon>
        <taxon>Bacillaceae</taxon>
        <taxon>Aquibacillus</taxon>
    </lineage>
</organism>
<protein>
    <recommendedName>
        <fullName evidence="4">Transporter</fullName>
    </recommendedName>
</protein>
<feature type="region of interest" description="Disordered" evidence="1">
    <location>
        <begin position="51"/>
        <end position="85"/>
    </location>
</feature>
<sequence length="158" mass="17775">MYSTNEKGYLQNSYEQNSFPLSVPFQPNNFPHVTVDERQMIPNFPWQGGSMGPQIGFPGSPPTTPPGQDMQGGPPTSPPPSYVPTQAQTQQASTFAVDPGSISGCLFKFTYVWARGFQQFWFYPTFVGRDSVSGYRWIGFRWVYSGISLRQIQSFTCF</sequence>
<gene>
    <name evidence="2" type="ORF">QQS35_22750</name>
</gene>